<dbReference type="Pfam" id="PF19780">
    <property type="entry name" value="DUF6265"/>
    <property type="match status" value="1"/>
</dbReference>
<sequence length="164" mass="18126">MRLIMIAALLLPSQLAAQDVRSLGDAASPPATLDQVAWLAGSWRGTGLGGESHESWLPPVHGQMAGIFHQGSDSQLQFYEILQMVERDGSLVLRLKHFNGDLSGWEDNGAESALEFPLVAIENDTAYFSGLTYERIGDDQLLVHLRLRSNGETRIETFDFTRID</sequence>
<reference evidence="3 4" key="1">
    <citation type="submission" date="2018-07" db="EMBL/GenBank/DDBJ databases">
        <title>Genomic Encyclopedia of Type Strains, Phase IV (KMG-IV): sequencing the most valuable type-strain genomes for metagenomic binning, comparative biology and taxonomic classification.</title>
        <authorList>
            <person name="Goeker M."/>
        </authorList>
    </citation>
    <scope>NUCLEOTIDE SEQUENCE [LARGE SCALE GENOMIC DNA]</scope>
    <source>
        <strain evidence="3 4">DSM 26725</strain>
    </source>
</reference>
<comment type="caution">
    <text evidence="3">The sequence shown here is derived from an EMBL/GenBank/DDBJ whole genome shotgun (WGS) entry which is preliminary data.</text>
</comment>
<feature type="domain" description="DUF6265" evidence="2">
    <location>
        <begin position="37"/>
        <end position="146"/>
    </location>
</feature>
<keyword evidence="4" id="KW-1185">Reference proteome</keyword>
<evidence type="ECO:0000256" key="1">
    <source>
        <dbReference type="SAM" id="SignalP"/>
    </source>
</evidence>
<feature type="chain" id="PRO_5017817496" description="DUF6265 domain-containing protein" evidence="1">
    <location>
        <begin position="18"/>
        <end position="164"/>
    </location>
</feature>
<name>A0A3D9FIG2_9SPHN</name>
<gene>
    <name evidence="3" type="ORF">DFR46_2455</name>
</gene>
<keyword evidence="1" id="KW-0732">Signal</keyword>
<evidence type="ECO:0000313" key="3">
    <source>
        <dbReference type="EMBL" id="RED17408.1"/>
    </source>
</evidence>
<accession>A0A3D9FIG2</accession>
<protein>
    <recommendedName>
        <fullName evidence="2">DUF6265 domain-containing protein</fullName>
    </recommendedName>
</protein>
<feature type="signal peptide" evidence="1">
    <location>
        <begin position="1"/>
        <end position="17"/>
    </location>
</feature>
<dbReference type="AlphaFoldDB" id="A0A3D9FIG2"/>
<dbReference type="Proteomes" id="UP000256310">
    <property type="component" value="Unassembled WGS sequence"/>
</dbReference>
<organism evidence="3 4">
    <name type="scientific">Parasphingopyxis lamellibrachiae</name>
    <dbReference type="NCBI Taxonomy" id="680125"/>
    <lineage>
        <taxon>Bacteria</taxon>
        <taxon>Pseudomonadati</taxon>
        <taxon>Pseudomonadota</taxon>
        <taxon>Alphaproteobacteria</taxon>
        <taxon>Sphingomonadales</taxon>
        <taxon>Sphingomonadaceae</taxon>
        <taxon>Parasphingopyxis</taxon>
    </lineage>
</organism>
<dbReference type="RefSeq" id="WP_116236684.1">
    <property type="nucleotide sequence ID" value="NZ_QRDP01000004.1"/>
</dbReference>
<evidence type="ECO:0000313" key="4">
    <source>
        <dbReference type="Proteomes" id="UP000256310"/>
    </source>
</evidence>
<dbReference type="InterPro" id="IPR046232">
    <property type="entry name" value="DUF6265"/>
</dbReference>
<evidence type="ECO:0000259" key="2">
    <source>
        <dbReference type="Pfam" id="PF19780"/>
    </source>
</evidence>
<proteinExistence type="predicted"/>
<dbReference type="EMBL" id="QRDP01000004">
    <property type="protein sequence ID" value="RED17408.1"/>
    <property type="molecule type" value="Genomic_DNA"/>
</dbReference>
<dbReference type="OrthoDB" id="7567258at2"/>